<organism evidence="1 2">
    <name type="scientific">Sulfuracidifex metallicus DSM 6482 = JCM 9184</name>
    <dbReference type="NCBI Taxonomy" id="523847"/>
    <lineage>
        <taxon>Archaea</taxon>
        <taxon>Thermoproteota</taxon>
        <taxon>Thermoprotei</taxon>
        <taxon>Sulfolobales</taxon>
        <taxon>Sulfolobaceae</taxon>
        <taxon>Sulfuracidifex</taxon>
    </lineage>
</organism>
<dbReference type="AlphaFoldDB" id="A0A6A9QI60"/>
<dbReference type="GO" id="GO:0005524">
    <property type="term" value="F:ATP binding"/>
    <property type="evidence" value="ECO:0007669"/>
    <property type="project" value="InterPro"/>
</dbReference>
<sequence>MTASLEETLEDLCDEISLILSSSSLKEAYINKPGNASRKKDIKTVSYLELQESASYLSQTYKKVCMMGYLGKNKPIFSLLRPEKFRNALGGEFALFGSALLLLPIAFVSTQVSDISEMRSKLSQFIMTLDVNEGKEFIRALRYMNPSYKGKIDGEMDIEKIANNISLYDILVFSSDFDEIARNMVNGYYLTFIGYSYLIEKKCETFEQNVRRAFLKILSYQPDTLIMKKYGAYVSLKISKMASKIADCPTCGDIENLDRYMTDAGFNPGSTADIIASSIALYDLERWYRNKISSGIWLPLPKGCNRAGK</sequence>
<comment type="caution">
    <text evidence="1">The sequence shown here is derived from an EMBL/GenBank/DDBJ whole genome shotgun (WGS) entry which is preliminary data.</text>
</comment>
<accession>A0A6A9QI60</accession>
<evidence type="ECO:0000313" key="2">
    <source>
        <dbReference type="Proteomes" id="UP000470772"/>
    </source>
</evidence>
<reference evidence="1 2" key="1">
    <citation type="submission" date="2019-10" db="EMBL/GenBank/DDBJ databases">
        <title>Sequencing and Assembly of Multiple Reported Metal-Biooxidizing Members of the Extremely Thermoacidophilic Archaeal Family Sulfolobaceae.</title>
        <authorList>
            <person name="Counts J.A."/>
            <person name="Kelly R.M."/>
        </authorList>
    </citation>
    <scope>NUCLEOTIDE SEQUENCE [LARGE SCALE GENOMIC DNA]</scope>
    <source>
        <strain evidence="1 2">DSM 6482</strain>
    </source>
</reference>
<name>A0A6A9QI60_SULME</name>
<dbReference type="GO" id="GO:0046917">
    <property type="term" value="F:triphosphoribosyl-dephospho-CoA synthase activity"/>
    <property type="evidence" value="ECO:0007669"/>
    <property type="project" value="InterPro"/>
</dbReference>
<dbReference type="Proteomes" id="UP000470772">
    <property type="component" value="Unassembled WGS sequence"/>
</dbReference>
<gene>
    <name evidence="1" type="ORF">GC250_04295</name>
</gene>
<dbReference type="RefSeq" id="WP_083476969.1">
    <property type="nucleotide sequence ID" value="NZ_BBBY01000012.1"/>
</dbReference>
<dbReference type="PANTHER" id="PTHR42280">
    <property type="entry name" value="CITG FAMILY PROTEIN"/>
    <property type="match status" value="1"/>
</dbReference>
<dbReference type="Gene3D" id="1.10.4200.10">
    <property type="entry name" value="Triphosphoribosyl-dephospho-CoA protein"/>
    <property type="match status" value="1"/>
</dbReference>
<dbReference type="EMBL" id="WGGD01000005">
    <property type="protein sequence ID" value="MUN28676.1"/>
    <property type="molecule type" value="Genomic_DNA"/>
</dbReference>
<dbReference type="InterPro" id="IPR002736">
    <property type="entry name" value="CitG"/>
</dbReference>
<dbReference type="OrthoDB" id="85890at2157"/>
<dbReference type="PANTHER" id="PTHR42280:SF1">
    <property type="entry name" value="CITG FAMILY PROTEIN"/>
    <property type="match status" value="1"/>
</dbReference>
<evidence type="ECO:0000313" key="1">
    <source>
        <dbReference type="EMBL" id="MUN28676.1"/>
    </source>
</evidence>
<protein>
    <submittedName>
        <fullName evidence="1">Triphosphoribosyl-dephospho-CoA synthase</fullName>
    </submittedName>
</protein>
<keyword evidence="2" id="KW-1185">Reference proteome</keyword>
<dbReference type="Pfam" id="PF01874">
    <property type="entry name" value="CitG"/>
    <property type="match status" value="1"/>
</dbReference>
<proteinExistence type="predicted"/>